<evidence type="ECO:0000313" key="1">
    <source>
        <dbReference type="EMBL" id="AUP80215.1"/>
    </source>
</evidence>
<dbReference type="RefSeq" id="WP_102756867.1">
    <property type="nucleotide sequence ID" value="NZ_CP025791.1"/>
</dbReference>
<dbReference type="Proteomes" id="UP000235826">
    <property type="component" value="Chromosome"/>
</dbReference>
<reference evidence="1 2" key="1">
    <citation type="submission" date="2018-01" db="EMBL/GenBank/DDBJ databases">
        <title>Complete genome sequence of Flavivirga eckloniae ECD14 isolated from seaweed Ecklonia cava.</title>
        <authorList>
            <person name="Lee J.H."/>
            <person name="Baik K.S."/>
            <person name="Seong C.N."/>
        </authorList>
    </citation>
    <scope>NUCLEOTIDE SEQUENCE [LARGE SCALE GENOMIC DNA]</scope>
    <source>
        <strain evidence="1 2">ECD14</strain>
    </source>
</reference>
<dbReference type="KEGG" id="fek:C1H87_16455"/>
<accession>A0A2K9PT33</accession>
<organism evidence="1 2">
    <name type="scientific">Flavivirga eckloniae</name>
    <dbReference type="NCBI Taxonomy" id="1803846"/>
    <lineage>
        <taxon>Bacteria</taxon>
        <taxon>Pseudomonadati</taxon>
        <taxon>Bacteroidota</taxon>
        <taxon>Flavobacteriia</taxon>
        <taxon>Flavobacteriales</taxon>
        <taxon>Flavobacteriaceae</taxon>
        <taxon>Flavivirga</taxon>
    </lineage>
</organism>
<gene>
    <name evidence="1" type="ORF">C1H87_16455</name>
</gene>
<evidence type="ECO:0000313" key="2">
    <source>
        <dbReference type="Proteomes" id="UP000235826"/>
    </source>
</evidence>
<protein>
    <submittedName>
        <fullName evidence="1">Uncharacterized protein</fullName>
    </submittedName>
</protein>
<dbReference type="EMBL" id="CP025791">
    <property type="protein sequence ID" value="AUP80215.1"/>
    <property type="molecule type" value="Genomic_DNA"/>
</dbReference>
<dbReference type="OrthoDB" id="1451875at2"/>
<dbReference type="AlphaFoldDB" id="A0A2K9PT33"/>
<proteinExistence type="predicted"/>
<name>A0A2K9PT33_9FLAO</name>
<sequence>MELAIFKQYENGYYTFLFDDGVQLDFEEIHPKALYHYDLKNDSSYIGKSFKLKFIEDFDDTDQAIYRIQRLELMEE</sequence>
<keyword evidence="2" id="KW-1185">Reference proteome</keyword>